<dbReference type="AlphaFoldDB" id="W9QUS7"/>
<organism evidence="2 3">
    <name type="scientific">Morus notabilis</name>
    <dbReference type="NCBI Taxonomy" id="981085"/>
    <lineage>
        <taxon>Eukaryota</taxon>
        <taxon>Viridiplantae</taxon>
        <taxon>Streptophyta</taxon>
        <taxon>Embryophyta</taxon>
        <taxon>Tracheophyta</taxon>
        <taxon>Spermatophyta</taxon>
        <taxon>Magnoliopsida</taxon>
        <taxon>eudicotyledons</taxon>
        <taxon>Gunneridae</taxon>
        <taxon>Pentapetalae</taxon>
        <taxon>rosids</taxon>
        <taxon>fabids</taxon>
        <taxon>Rosales</taxon>
        <taxon>Moraceae</taxon>
        <taxon>Moreae</taxon>
        <taxon>Morus</taxon>
    </lineage>
</organism>
<dbReference type="EMBL" id="KE343802">
    <property type="protein sequence ID" value="EXB41828.1"/>
    <property type="molecule type" value="Genomic_DNA"/>
</dbReference>
<feature type="region of interest" description="Disordered" evidence="1">
    <location>
        <begin position="238"/>
        <end position="285"/>
    </location>
</feature>
<reference evidence="3" key="1">
    <citation type="submission" date="2013-01" db="EMBL/GenBank/DDBJ databases">
        <title>Draft Genome Sequence of a Mulberry Tree, Morus notabilis C.K. Schneid.</title>
        <authorList>
            <person name="He N."/>
            <person name="Zhao S."/>
        </authorList>
    </citation>
    <scope>NUCLEOTIDE SEQUENCE</scope>
</reference>
<keyword evidence="3" id="KW-1185">Reference proteome</keyword>
<feature type="compositionally biased region" description="Basic residues" evidence="1">
    <location>
        <begin position="248"/>
        <end position="258"/>
    </location>
</feature>
<evidence type="ECO:0000313" key="2">
    <source>
        <dbReference type="EMBL" id="EXB41828.1"/>
    </source>
</evidence>
<evidence type="ECO:0000313" key="3">
    <source>
        <dbReference type="Proteomes" id="UP000030645"/>
    </source>
</evidence>
<sequence>MEWYSTEFSFFEDKLGEKLLMQDSAKELNSLIQRQPCSQMSITPSDIAETSRHGYKRTSNMAYRSERANRPKSARKQETEAKITVKATDVTLSNIAAKRISCSSHSVETNRMLPRSVSGRWMVGHNGSHLYWLLIGFWVENDVPNTCTTTTWTAPLELTFGSKRQKSPSSTVSHWSYDDKIIASLTTKTVSSSAPFSNFHSVIIKTTLRLTLAPLAVSAEETRAPPLGRANELAAACWPRRDEEQRRPRPPHKEKKEKKTSSWPAAVSAATGTMDDRSQSSGRAGDRTVAVYHRGCMKWWPSSRQIWGRVAIATLWFPQF</sequence>
<evidence type="ECO:0000256" key="1">
    <source>
        <dbReference type="SAM" id="MobiDB-lite"/>
    </source>
</evidence>
<protein>
    <submittedName>
        <fullName evidence="2">Uncharacterized protein</fullName>
    </submittedName>
</protein>
<gene>
    <name evidence="2" type="ORF">L484_005053</name>
</gene>
<name>W9QUS7_9ROSA</name>
<proteinExistence type="predicted"/>
<dbReference type="Proteomes" id="UP000030645">
    <property type="component" value="Unassembled WGS sequence"/>
</dbReference>
<accession>W9QUS7</accession>